<keyword evidence="2" id="KW-1185">Reference proteome</keyword>
<evidence type="ECO:0000313" key="1">
    <source>
        <dbReference type="EMBL" id="PKA47241.1"/>
    </source>
</evidence>
<gene>
    <name evidence="1" type="ORF">AXF42_Ash017186</name>
</gene>
<accession>A0A2H9ZVB0</accession>
<sequence>MAERKWKTVSGFSKKRAEPPLVDAPLGKKMSEAGAPLEAEAPTARVVVALAQTLELLQGPAGTKAAEVVAVFDSPVKQPLKAKGLQEVVLVAETAAGEKLATGKVLVKDEELEWLLPRFGVLLLENQEKGPAVICRPA</sequence>
<proteinExistence type="predicted"/>
<dbReference type="AlphaFoldDB" id="A0A2H9ZVB0"/>
<dbReference type="Proteomes" id="UP000236161">
    <property type="component" value="Unassembled WGS sequence"/>
</dbReference>
<organism evidence="1 2">
    <name type="scientific">Apostasia shenzhenica</name>
    <dbReference type="NCBI Taxonomy" id="1088818"/>
    <lineage>
        <taxon>Eukaryota</taxon>
        <taxon>Viridiplantae</taxon>
        <taxon>Streptophyta</taxon>
        <taxon>Embryophyta</taxon>
        <taxon>Tracheophyta</taxon>
        <taxon>Spermatophyta</taxon>
        <taxon>Magnoliopsida</taxon>
        <taxon>Liliopsida</taxon>
        <taxon>Asparagales</taxon>
        <taxon>Orchidaceae</taxon>
        <taxon>Apostasioideae</taxon>
        <taxon>Apostasia</taxon>
    </lineage>
</organism>
<protein>
    <submittedName>
        <fullName evidence="1">Uncharacterized protein</fullName>
    </submittedName>
</protein>
<dbReference type="EMBL" id="KZ453539">
    <property type="protein sequence ID" value="PKA47241.1"/>
    <property type="molecule type" value="Genomic_DNA"/>
</dbReference>
<evidence type="ECO:0000313" key="2">
    <source>
        <dbReference type="Proteomes" id="UP000236161"/>
    </source>
</evidence>
<name>A0A2H9ZVB0_9ASPA</name>
<reference evidence="1 2" key="1">
    <citation type="journal article" date="2017" name="Nature">
        <title>The Apostasia genome and the evolution of orchids.</title>
        <authorList>
            <person name="Zhang G.Q."/>
            <person name="Liu K.W."/>
            <person name="Li Z."/>
            <person name="Lohaus R."/>
            <person name="Hsiao Y.Y."/>
            <person name="Niu S.C."/>
            <person name="Wang J.Y."/>
            <person name="Lin Y.C."/>
            <person name="Xu Q."/>
            <person name="Chen L.J."/>
            <person name="Yoshida K."/>
            <person name="Fujiwara S."/>
            <person name="Wang Z.W."/>
            <person name="Zhang Y.Q."/>
            <person name="Mitsuda N."/>
            <person name="Wang M."/>
            <person name="Liu G.H."/>
            <person name="Pecoraro L."/>
            <person name="Huang H.X."/>
            <person name="Xiao X.J."/>
            <person name="Lin M."/>
            <person name="Wu X.Y."/>
            <person name="Wu W.L."/>
            <person name="Chen Y.Y."/>
            <person name="Chang S.B."/>
            <person name="Sakamoto S."/>
            <person name="Ohme-Takagi M."/>
            <person name="Yagi M."/>
            <person name="Zeng S.J."/>
            <person name="Shen C.Y."/>
            <person name="Yeh C.M."/>
            <person name="Luo Y.B."/>
            <person name="Tsai W.C."/>
            <person name="Van de Peer Y."/>
            <person name="Liu Z.J."/>
        </authorList>
    </citation>
    <scope>NUCLEOTIDE SEQUENCE [LARGE SCALE GENOMIC DNA]</scope>
    <source>
        <strain evidence="2">cv. Shenzhen</strain>
        <tissue evidence="1">Stem</tissue>
    </source>
</reference>